<feature type="compositionally biased region" description="Polar residues" evidence="9">
    <location>
        <begin position="148"/>
        <end position="176"/>
    </location>
</feature>
<keyword evidence="2" id="KW-1003">Cell membrane</keyword>
<accession>A0A8C9RSI4</accession>
<feature type="compositionally biased region" description="Polar residues" evidence="9">
    <location>
        <begin position="503"/>
        <end position="518"/>
    </location>
</feature>
<evidence type="ECO:0000256" key="3">
    <source>
        <dbReference type="ARBA" id="ARBA00022536"/>
    </source>
</evidence>
<dbReference type="PANTHER" id="PTHR24037:SF3">
    <property type="entry name" value="PROTEIN HEG HOMOLOG 1"/>
    <property type="match status" value="1"/>
</dbReference>
<feature type="compositionally biased region" description="Low complexity" evidence="9">
    <location>
        <begin position="222"/>
        <end position="258"/>
    </location>
</feature>
<reference evidence="11 12" key="1">
    <citation type="submission" date="2019-04" db="EMBL/GenBank/DDBJ databases">
        <authorList>
            <consortium name="Wellcome Sanger Institute Data Sharing"/>
        </authorList>
    </citation>
    <scope>NUCLEOTIDE SEQUENCE [LARGE SCALE GENOMIC DNA]</scope>
</reference>
<reference evidence="11" key="2">
    <citation type="submission" date="2025-08" db="UniProtKB">
        <authorList>
            <consortium name="Ensembl"/>
        </authorList>
    </citation>
    <scope>IDENTIFICATION</scope>
</reference>
<feature type="compositionally biased region" description="Polar residues" evidence="9">
    <location>
        <begin position="572"/>
        <end position="588"/>
    </location>
</feature>
<keyword evidence="4 10" id="KW-0732">Signal</keyword>
<keyword evidence="6" id="KW-0472">Membrane</keyword>
<dbReference type="GO" id="GO:0005886">
    <property type="term" value="C:plasma membrane"/>
    <property type="evidence" value="ECO:0007669"/>
    <property type="project" value="UniProtKB-SubCell"/>
</dbReference>
<evidence type="ECO:0000256" key="6">
    <source>
        <dbReference type="ARBA" id="ARBA00023136"/>
    </source>
</evidence>
<evidence type="ECO:0000256" key="2">
    <source>
        <dbReference type="ARBA" id="ARBA00022475"/>
    </source>
</evidence>
<keyword evidence="12" id="KW-1185">Reference proteome</keyword>
<dbReference type="OrthoDB" id="9946171at2759"/>
<name>A0A8C9RSI4_SCLFO</name>
<evidence type="ECO:0000313" key="12">
    <source>
        <dbReference type="Proteomes" id="UP000694397"/>
    </source>
</evidence>
<feature type="compositionally biased region" description="Basic and acidic residues" evidence="9">
    <location>
        <begin position="91"/>
        <end position="100"/>
    </location>
</feature>
<feature type="region of interest" description="Disordered" evidence="9">
    <location>
        <begin position="30"/>
        <end position="126"/>
    </location>
</feature>
<feature type="compositionally biased region" description="Low complexity" evidence="9">
    <location>
        <begin position="177"/>
        <end position="191"/>
    </location>
</feature>
<keyword evidence="8" id="KW-0325">Glycoprotein</keyword>
<keyword evidence="7" id="KW-1015">Disulfide bond</keyword>
<evidence type="ECO:0000256" key="7">
    <source>
        <dbReference type="ARBA" id="ARBA00023157"/>
    </source>
</evidence>
<dbReference type="Ensembl" id="ENSSFOT00015018692.2">
    <property type="protein sequence ID" value="ENSSFOP00015018480.2"/>
    <property type="gene ID" value="ENSSFOG00015011879.2"/>
</dbReference>
<gene>
    <name evidence="11" type="primary">LOC108918923</name>
</gene>
<evidence type="ECO:0000256" key="1">
    <source>
        <dbReference type="ARBA" id="ARBA00004236"/>
    </source>
</evidence>
<evidence type="ECO:0000256" key="8">
    <source>
        <dbReference type="ARBA" id="ARBA00023180"/>
    </source>
</evidence>
<dbReference type="AlphaFoldDB" id="A0A8C9RSI4"/>
<sequence length="822" mass="89465">MTRTRSFMDIVAAALLLVLGGKRALVAAGSSTVSERGHSARLYTPSVTAPGDTSASPSPFHTESLTVTVRSSDRAGVTYPSPVESEEPEREPEREPEPEGHSGTPVSEPKRKVQSNGNVNEEGLEFSSPMASTYTFSIISQTQEKVSSSGITQSTSPYKELNSSRLSTQTTSEIYETTSRSSSQTTLLDSTEISPQTSTHVPSQSSAQTYSQIYSQTSPQNSPRVSHSSTQTSSLRSSPQNSPRVSHSSTQTSSLRSLQTSFQASSGVSSQTSFQTYFQTLSQTSLQTSYEASSQGSPLTSTRSFIWDAQSMNADSQDRMNETTSSVFDQLDTTSGYYNASDSRPSNTQFNMQSTDVTQPSLDTISQDTLNATMPLVSDDTMMATEIMQYSIVSEGRVVHSENITLPFVPHNISTEGSTSSTSQLMNENVVSSTDNMRFTAETPTDFLYTHDSSEANTINENTSHLTSTVVSPVIITAADDSLIKAPRSHFPFTVDTEEHGDTTTVLPRSHWTGTQRSESSKDNSSKTTASNMTMTPPDVPSTTAWPQTPLTTHTTVQKTQTPSSRSSTSQNLHPTWTTRAFSQSSSGRGLVTQRMETTTAMPGNTTGYKAPTTTAYRHTTPVRTTMDRTTMDHTTKRFNERVTMAVTTTTFRSISSKAPAKMFLGTFFSVKFSNSSFDLHEIQREILQLLHSSLSGIKGYSRSTLGKSKVEGVRISVVNTFLMSAEVTRANVLSSVQMYLRNCTRAISHCRSVLRLGLSYNDESLCAAQKTQCNPQRAECTDTNGLIVCQCHPGYFKQSADDMSCVGCGDGFKLENSTCVP</sequence>
<evidence type="ECO:0000313" key="11">
    <source>
        <dbReference type="Ensembl" id="ENSSFOP00015018480.2"/>
    </source>
</evidence>
<protein>
    <submittedName>
        <fullName evidence="11">Uncharacterized protein</fullName>
    </submittedName>
</protein>
<proteinExistence type="predicted"/>
<feature type="compositionally biased region" description="Low complexity" evidence="9">
    <location>
        <begin position="543"/>
        <end position="571"/>
    </location>
</feature>
<feature type="chain" id="PRO_5034992647" evidence="10">
    <location>
        <begin position="25"/>
        <end position="822"/>
    </location>
</feature>
<organism evidence="11 12">
    <name type="scientific">Scleropages formosus</name>
    <name type="common">Asian bonytongue</name>
    <name type="synonym">Osteoglossum formosum</name>
    <dbReference type="NCBI Taxonomy" id="113540"/>
    <lineage>
        <taxon>Eukaryota</taxon>
        <taxon>Metazoa</taxon>
        <taxon>Chordata</taxon>
        <taxon>Craniata</taxon>
        <taxon>Vertebrata</taxon>
        <taxon>Euteleostomi</taxon>
        <taxon>Actinopterygii</taxon>
        <taxon>Neopterygii</taxon>
        <taxon>Teleostei</taxon>
        <taxon>Osteoglossocephala</taxon>
        <taxon>Osteoglossomorpha</taxon>
        <taxon>Osteoglossiformes</taxon>
        <taxon>Osteoglossidae</taxon>
        <taxon>Scleropages</taxon>
    </lineage>
</organism>
<evidence type="ECO:0000256" key="5">
    <source>
        <dbReference type="ARBA" id="ARBA00022737"/>
    </source>
</evidence>
<keyword evidence="5" id="KW-0677">Repeat</keyword>
<dbReference type="Proteomes" id="UP000694397">
    <property type="component" value="Chromosome 24"/>
</dbReference>
<feature type="signal peptide" evidence="10">
    <location>
        <begin position="1"/>
        <end position="24"/>
    </location>
</feature>
<reference evidence="11" key="3">
    <citation type="submission" date="2025-09" db="UniProtKB">
        <authorList>
            <consortium name="Ensembl"/>
        </authorList>
    </citation>
    <scope>IDENTIFICATION</scope>
</reference>
<keyword evidence="3" id="KW-0245">EGF-like domain</keyword>
<dbReference type="PANTHER" id="PTHR24037">
    <property type="entry name" value="HEART DEVELOPMENT PROTEIN WITH EGF-LIKE DOMAINS 1"/>
    <property type="match status" value="1"/>
</dbReference>
<evidence type="ECO:0000256" key="4">
    <source>
        <dbReference type="ARBA" id="ARBA00022729"/>
    </source>
</evidence>
<feature type="region of interest" description="Disordered" evidence="9">
    <location>
        <begin position="148"/>
        <end position="258"/>
    </location>
</feature>
<comment type="subcellular location">
    <subcellularLocation>
        <location evidence="1">Cell membrane</location>
    </subcellularLocation>
</comment>
<evidence type="ECO:0000256" key="10">
    <source>
        <dbReference type="SAM" id="SignalP"/>
    </source>
</evidence>
<feature type="region of interest" description="Disordered" evidence="9">
    <location>
        <begin position="493"/>
        <end position="590"/>
    </location>
</feature>
<feature type="compositionally biased region" description="Polar residues" evidence="9">
    <location>
        <begin position="192"/>
        <end position="221"/>
    </location>
</feature>
<feature type="compositionally biased region" description="Polar residues" evidence="9">
    <location>
        <begin position="526"/>
        <end position="535"/>
    </location>
</feature>
<evidence type="ECO:0000256" key="9">
    <source>
        <dbReference type="SAM" id="MobiDB-lite"/>
    </source>
</evidence>
<feature type="compositionally biased region" description="Polar residues" evidence="9">
    <location>
        <begin position="45"/>
        <end position="70"/>
    </location>
</feature>